<proteinExistence type="predicted"/>
<reference evidence="2" key="1">
    <citation type="submission" date="2020-02" db="EMBL/GenBank/DDBJ databases">
        <authorList>
            <person name="Meier V. D."/>
        </authorList>
    </citation>
    <scope>NUCLEOTIDE SEQUENCE</scope>
    <source>
        <strain evidence="2">AVDCRST_MAG45</strain>
    </source>
</reference>
<evidence type="ECO:0000313" key="2">
    <source>
        <dbReference type="EMBL" id="CAA9507080.1"/>
    </source>
</evidence>
<dbReference type="EMBL" id="CADCVU010000140">
    <property type="protein sequence ID" value="CAA9507080.1"/>
    <property type="molecule type" value="Genomic_DNA"/>
</dbReference>
<sequence length="384" mass="42556">MVRPVVLLLLLAVAALTVASCGGEGREDRLVALGEQRPSFDRSGWRTDFSRRTAPLEEIQTGGPPRDGIPPIDDPRPVEQAAAETFLSERDPVLVVEAGGAARAYPLRILVWHEIVNDRLSGRPITVTYCPLCNSSLVFDRRVGGRELSFGTTGNLRRSNLVMWDRQTESWWQQLTADAIVGELAGQRLRPLPAQTLSWAQFKRRHPRGDVLSRDTGAERDYTRNPYLGYDEQASSPHLFRGRVDGRLAPKERVVALLDAAPPVVVPFSRLRREPVVELGADGTPAAVFYQRGVASPIDADAVSRSKDVGTAGAFDRRLRGRTLSFARRGGVFVDRETRSSWDVTGRAVAGPLRGARLRPLRHDEQFWFSLAAFVPEARIAQRP</sequence>
<dbReference type="PROSITE" id="PS51257">
    <property type="entry name" value="PROKAR_LIPOPROTEIN"/>
    <property type="match status" value="1"/>
</dbReference>
<evidence type="ECO:0008006" key="3">
    <source>
        <dbReference type="Google" id="ProtNLM"/>
    </source>
</evidence>
<evidence type="ECO:0000256" key="1">
    <source>
        <dbReference type="SAM" id="SignalP"/>
    </source>
</evidence>
<keyword evidence="1" id="KW-0732">Signal</keyword>
<gene>
    <name evidence="2" type="ORF">AVDCRST_MAG45-1666</name>
</gene>
<feature type="chain" id="PRO_5039664652" description="DUF3179 domain-containing protein" evidence="1">
    <location>
        <begin position="20"/>
        <end position="384"/>
    </location>
</feature>
<dbReference type="AlphaFoldDB" id="A0A6J4SWI5"/>
<organism evidence="2">
    <name type="scientific">uncultured Solirubrobacterales bacterium</name>
    <dbReference type="NCBI Taxonomy" id="768556"/>
    <lineage>
        <taxon>Bacteria</taxon>
        <taxon>Bacillati</taxon>
        <taxon>Actinomycetota</taxon>
        <taxon>Thermoleophilia</taxon>
        <taxon>Solirubrobacterales</taxon>
        <taxon>environmental samples</taxon>
    </lineage>
</organism>
<feature type="signal peptide" evidence="1">
    <location>
        <begin position="1"/>
        <end position="19"/>
    </location>
</feature>
<accession>A0A6J4SWI5</accession>
<protein>
    <recommendedName>
        <fullName evidence="3">DUF3179 domain-containing protein</fullName>
    </recommendedName>
</protein>
<dbReference type="InterPro" id="IPR021516">
    <property type="entry name" value="DUF3179"/>
</dbReference>
<name>A0A6J4SWI5_9ACTN</name>
<dbReference type="Pfam" id="PF11376">
    <property type="entry name" value="DUF3179"/>
    <property type="match status" value="1"/>
</dbReference>